<dbReference type="AlphaFoldDB" id="D8TU33"/>
<keyword evidence="3" id="KW-0677">Repeat</keyword>
<evidence type="ECO:0000313" key="6">
    <source>
        <dbReference type="Proteomes" id="UP000001058"/>
    </source>
</evidence>
<dbReference type="InParanoid" id="D8TU33"/>
<dbReference type="RefSeq" id="XP_002949970.1">
    <property type="nucleotide sequence ID" value="XM_002949924.1"/>
</dbReference>
<keyword evidence="2" id="KW-0433">Leucine-rich repeat</keyword>
<evidence type="ECO:0000256" key="1">
    <source>
        <dbReference type="ARBA" id="ARBA00004430"/>
    </source>
</evidence>
<sequence length="934" mass="100271">MFRLEQQGRGPMLQLVFSSHSGSGSVQHRFESTSISQSLADNPQVARAVLPSAQQRRQRPCASSTNFLPRQALRIRRGSSSGNGGGDDDDDNDQNGIGGGGNVRFGSPTGLPIHCDNINTNTTSSTSAFFTVDRNLLLDFNAAVQRHLQRPPPFQRRRRRGLTTTLRSSWVSPCTRSFVTHGWCGDDDHDHHDHGGHDNVGGCCRTVCVRHYAYIGAITIRAWLIRHTVVITILAVNLSFEVIVAPMWWSTNPTVSSVLTSIVCCHPCVLRGKRSQLLLYFFVVLLCLGNAAEDVHTNAQVNVYRGTMCSCSSADGDDSFARADLTDDLLMHVFQLLAMAFGPDAQAACPQAAGRHFAWFRRTLPIVCKRWNALFGAGGKFPWNSVVISVDAEMPRRRRHDAGSSLPASHGVAGSSPPTTGSSLLLSFGRTSLSALPKLRSKVVVQWTESHGGAMQHLMLDLGSAPSHDFEGSRALDALLRAANRGARGLRTLRLIWPDEPSVEPGMSVRTSVTAYTATSVPNTIRGAFYLCVCVYLQQLHSRWRARLVRDVRSTAGSLRITCRRITTGKRAGAGERGKGFLAGTLPYLSGLTCLTRLSFTPKTFQFPVTVPALPMNLRALHLSNLWISRLPTVSTAAPQLTELRLVQCHLVEGLLASLDSCSSLRELRLDGSRLTDSRGDSKPWEAAVPAVAAGGGGGGGGSAGGWPFCPALRVLGLAECGLRVLPAAVLRAFPGLEVLDLSNNQSLGGAVGAPDAAARTAAAADCLPLELSQLTCLREVRLAKCGLTVVPAALLAVPSITSLDLYHNSLSALPLAPPWPSLLQQMQKEEVQQQLQQQEGVSERGLMNCSRLRELVVGELLVARAGVGELEKTFCRGGGGGGGGGSFPQLPHLQVLEVRGDSFEPQAVRNLLGLQRAAVTAGRPRVVVSGGEE</sequence>
<feature type="region of interest" description="Disordered" evidence="4">
    <location>
        <begin position="52"/>
        <end position="105"/>
    </location>
</feature>
<protein>
    <submittedName>
        <fullName evidence="5">Uncharacterized protein</fullName>
    </submittedName>
</protein>
<organism evidence="6">
    <name type="scientific">Volvox carteri f. nagariensis</name>
    <dbReference type="NCBI Taxonomy" id="3068"/>
    <lineage>
        <taxon>Eukaryota</taxon>
        <taxon>Viridiplantae</taxon>
        <taxon>Chlorophyta</taxon>
        <taxon>core chlorophytes</taxon>
        <taxon>Chlorophyceae</taxon>
        <taxon>CS clade</taxon>
        <taxon>Chlamydomonadales</taxon>
        <taxon>Volvocaceae</taxon>
        <taxon>Volvox</taxon>
    </lineage>
</organism>
<dbReference type="SUPFAM" id="SSF52047">
    <property type="entry name" value="RNI-like"/>
    <property type="match status" value="1"/>
</dbReference>
<dbReference type="Gene3D" id="3.80.10.10">
    <property type="entry name" value="Ribonuclease Inhibitor"/>
    <property type="match status" value="1"/>
</dbReference>
<accession>D8TU33</accession>
<dbReference type="KEGG" id="vcn:VOLCADRAFT_90329"/>
<evidence type="ECO:0000256" key="2">
    <source>
        <dbReference type="ARBA" id="ARBA00022614"/>
    </source>
</evidence>
<dbReference type="GO" id="GO:0005930">
    <property type="term" value="C:axoneme"/>
    <property type="evidence" value="ECO:0007669"/>
    <property type="project" value="UniProtKB-SubCell"/>
</dbReference>
<keyword evidence="6" id="KW-1185">Reference proteome</keyword>
<feature type="region of interest" description="Disordered" evidence="4">
    <location>
        <begin position="398"/>
        <end position="418"/>
    </location>
</feature>
<dbReference type="PANTHER" id="PTHR48051">
    <property type="match status" value="1"/>
</dbReference>
<comment type="subcellular location">
    <subcellularLocation>
        <location evidence="1">Cytoplasm</location>
        <location evidence="1">Cytoskeleton</location>
        <location evidence="1">Cilium axoneme</location>
    </subcellularLocation>
</comment>
<dbReference type="STRING" id="3068.D8TU33"/>
<dbReference type="Proteomes" id="UP000001058">
    <property type="component" value="Unassembled WGS sequence"/>
</dbReference>
<evidence type="ECO:0000313" key="5">
    <source>
        <dbReference type="EMBL" id="EFJ49073.1"/>
    </source>
</evidence>
<dbReference type="OrthoDB" id="538485at2759"/>
<proteinExistence type="predicted"/>
<name>D8TU33_VOLCA</name>
<evidence type="ECO:0000256" key="4">
    <source>
        <dbReference type="SAM" id="MobiDB-lite"/>
    </source>
</evidence>
<dbReference type="InterPro" id="IPR032675">
    <property type="entry name" value="LRR_dom_sf"/>
</dbReference>
<reference evidence="5 6" key="1">
    <citation type="journal article" date="2010" name="Science">
        <title>Genomic analysis of organismal complexity in the multicellular green alga Volvox carteri.</title>
        <authorList>
            <person name="Prochnik S.E."/>
            <person name="Umen J."/>
            <person name="Nedelcu A.M."/>
            <person name="Hallmann A."/>
            <person name="Miller S.M."/>
            <person name="Nishii I."/>
            <person name="Ferris P."/>
            <person name="Kuo A."/>
            <person name="Mitros T."/>
            <person name="Fritz-Laylin L.K."/>
            <person name="Hellsten U."/>
            <person name="Chapman J."/>
            <person name="Simakov O."/>
            <person name="Rensing S.A."/>
            <person name="Terry A."/>
            <person name="Pangilinan J."/>
            <person name="Kapitonov V."/>
            <person name="Jurka J."/>
            <person name="Salamov A."/>
            <person name="Shapiro H."/>
            <person name="Schmutz J."/>
            <person name="Grimwood J."/>
            <person name="Lindquist E."/>
            <person name="Lucas S."/>
            <person name="Grigoriev I.V."/>
            <person name="Schmitt R."/>
            <person name="Kirk D."/>
            <person name="Rokhsar D.S."/>
        </authorList>
    </citation>
    <scope>NUCLEOTIDE SEQUENCE [LARGE SCALE GENOMIC DNA]</scope>
    <source>
        <strain evidence="6">f. Nagariensis / Eve</strain>
    </source>
</reference>
<evidence type="ECO:0000256" key="3">
    <source>
        <dbReference type="ARBA" id="ARBA00022737"/>
    </source>
</evidence>
<dbReference type="InterPro" id="IPR050216">
    <property type="entry name" value="LRR_domain-containing"/>
</dbReference>
<gene>
    <name evidence="5" type="ORF">VOLCADRAFT_90329</name>
</gene>
<dbReference type="GeneID" id="9619215"/>
<dbReference type="PANTHER" id="PTHR48051:SF1">
    <property type="entry name" value="RAS SUPPRESSOR PROTEIN 1"/>
    <property type="match status" value="1"/>
</dbReference>
<dbReference type="EMBL" id="GL378337">
    <property type="protein sequence ID" value="EFJ49073.1"/>
    <property type="molecule type" value="Genomic_DNA"/>
</dbReference>